<dbReference type="Proteomes" id="UP000050509">
    <property type="component" value="Unassembled WGS sequence"/>
</dbReference>
<evidence type="ECO:0008006" key="3">
    <source>
        <dbReference type="Google" id="ProtNLM"/>
    </source>
</evidence>
<dbReference type="InterPro" id="IPR036086">
    <property type="entry name" value="ParB/Sulfiredoxin_sf"/>
</dbReference>
<dbReference type="EMBL" id="LJCR01000081">
    <property type="protein sequence ID" value="KPV54289.1"/>
    <property type="molecule type" value="Genomic_DNA"/>
</dbReference>
<name>A0A0P9FM42_9CHLR</name>
<keyword evidence="2" id="KW-1185">Reference proteome</keyword>
<protein>
    <recommendedName>
        <fullName evidence="3">ParB/Sulfiredoxin domain-containing protein</fullName>
    </recommendedName>
</protein>
<proteinExistence type="predicted"/>
<evidence type="ECO:0000313" key="2">
    <source>
        <dbReference type="Proteomes" id="UP000050509"/>
    </source>
</evidence>
<organism evidence="1 2">
    <name type="scientific">Kouleothrix aurantiaca</name>
    <dbReference type="NCBI Taxonomy" id="186479"/>
    <lineage>
        <taxon>Bacteria</taxon>
        <taxon>Bacillati</taxon>
        <taxon>Chloroflexota</taxon>
        <taxon>Chloroflexia</taxon>
        <taxon>Chloroflexales</taxon>
        <taxon>Roseiflexineae</taxon>
        <taxon>Roseiflexaceae</taxon>
        <taxon>Kouleothrix</taxon>
    </lineage>
</organism>
<gene>
    <name evidence="1" type="ORF">SE17_04715</name>
</gene>
<feature type="non-terminal residue" evidence="1">
    <location>
        <position position="141"/>
    </location>
</feature>
<reference evidence="1 2" key="1">
    <citation type="submission" date="2015-09" db="EMBL/GenBank/DDBJ databases">
        <title>Draft genome sequence of Kouleothrix aurantiaca JCM 19913.</title>
        <authorList>
            <person name="Hemp J."/>
        </authorList>
    </citation>
    <scope>NUCLEOTIDE SEQUENCE [LARGE SCALE GENOMIC DNA]</scope>
    <source>
        <strain evidence="1 2">COM-B</strain>
    </source>
</reference>
<dbReference type="SUPFAM" id="SSF110849">
    <property type="entry name" value="ParB/Sulfiredoxin"/>
    <property type="match status" value="1"/>
</dbReference>
<dbReference type="AlphaFoldDB" id="A0A0P9FM42"/>
<sequence length="141" mass="15674">MNNPWQNRIVGHEEVDPLTLKAHPKNVRTHASAQRRLMESALDELGHVGKIVVSQRTRRVLNGHLRVELAIGRDEETIPVTWIDVDEQEELVVLAFFDQIGDGAKIDAAKLQSTLSQVSAESDGLRTMLADWGAGFQVTIV</sequence>
<comment type="caution">
    <text evidence="1">The sequence shown here is derived from an EMBL/GenBank/DDBJ whole genome shotgun (WGS) entry which is preliminary data.</text>
</comment>
<evidence type="ECO:0000313" key="1">
    <source>
        <dbReference type="EMBL" id="KPV54289.1"/>
    </source>
</evidence>
<accession>A0A0P9FM42</accession>